<dbReference type="Proteomes" id="UP000318010">
    <property type="component" value="Unassembled WGS sequence"/>
</dbReference>
<comment type="caution">
    <text evidence="1">The sequence shown here is derived from an EMBL/GenBank/DDBJ whole genome shotgun (WGS) entry which is preliminary data.</text>
</comment>
<protein>
    <submittedName>
        <fullName evidence="1">Uncharacterized protein</fullName>
    </submittedName>
</protein>
<dbReference type="EMBL" id="VOEI01000002">
    <property type="protein sequence ID" value="TWR26700.1"/>
    <property type="molecule type" value="Genomic_DNA"/>
</dbReference>
<dbReference type="RefSeq" id="WP_146269705.1">
    <property type="nucleotide sequence ID" value="NZ_VOEI01000002.1"/>
</dbReference>
<evidence type="ECO:0000313" key="1">
    <source>
        <dbReference type="EMBL" id="TWR26700.1"/>
    </source>
</evidence>
<name>A0A563U5R7_9SPHI</name>
<keyword evidence="2" id="KW-1185">Reference proteome</keyword>
<organism evidence="1 2">
    <name type="scientific">Mucilaginibacter achroorhodeus</name>
    <dbReference type="NCBI Taxonomy" id="2599294"/>
    <lineage>
        <taxon>Bacteria</taxon>
        <taxon>Pseudomonadati</taxon>
        <taxon>Bacteroidota</taxon>
        <taxon>Sphingobacteriia</taxon>
        <taxon>Sphingobacteriales</taxon>
        <taxon>Sphingobacteriaceae</taxon>
        <taxon>Mucilaginibacter</taxon>
    </lineage>
</organism>
<accession>A0A563U5R7</accession>
<dbReference type="OrthoDB" id="661656at2"/>
<evidence type="ECO:0000313" key="2">
    <source>
        <dbReference type="Proteomes" id="UP000318010"/>
    </source>
</evidence>
<dbReference type="AlphaFoldDB" id="A0A563U5R7"/>
<dbReference type="PROSITE" id="PS51257">
    <property type="entry name" value="PROKAR_LIPOPROTEIN"/>
    <property type="match status" value="1"/>
</dbReference>
<sequence length="171" mass="18813">MITFKSSINLLVQGVLTATLFTACQEKNHGNGKIPYDQRNAQRHVISVSKAEELTTRYRQGKNELMRQLRSPDYLDKSFSMPDAEMFNRDAIALLLNQKGAKGMRIYVGQDDKGLIRFVLVGVDAKGEDILGKRDTLAATAAYSAASSGSSPIILEVGQRCPTLCSTLSRK</sequence>
<proteinExistence type="predicted"/>
<reference evidence="1 2" key="1">
    <citation type="submission" date="2019-07" db="EMBL/GenBank/DDBJ databases">
        <authorList>
            <person name="Kim J."/>
        </authorList>
    </citation>
    <scope>NUCLEOTIDE SEQUENCE [LARGE SCALE GENOMIC DNA]</scope>
    <source>
        <strain evidence="1 2">MJ1a</strain>
    </source>
</reference>
<gene>
    <name evidence="1" type="ORF">FPZ42_06580</name>
</gene>